<gene>
    <name evidence="2" type="ORF">C4520_09840</name>
</gene>
<feature type="repeat" description="TPR" evidence="1">
    <location>
        <begin position="46"/>
        <end position="79"/>
    </location>
</feature>
<keyword evidence="1" id="KW-0802">TPR repeat</keyword>
<dbReference type="SMART" id="SM00028">
    <property type="entry name" value="TPR"/>
    <property type="match status" value="1"/>
</dbReference>
<dbReference type="EMBL" id="QZKU01000068">
    <property type="protein sequence ID" value="RJP21306.1"/>
    <property type="molecule type" value="Genomic_DNA"/>
</dbReference>
<sequence>MSGEGAGVKRAPSLSYLEMGFLALRNQDYQEAVNIFNRELESGATAEGYFGLGKAFYHLHELPTARWAFYKALELQPDNQDIVSYIDKTANQQNPETPPRRQSSFRCVNGRIEVHREQWVPFFVKGMNLGLGLPGYFPGEYAIRKGTYMKWLRQMADLGVNAIRLYTVHPPSFYEALGAFNTGSPKKLYLLQGTWAELPEGYNFLDAAYASHIQGSVRDAVDAVFGNARLPERPGLAHGRYSSDVSAYTIGFIFGREWESCAVKGFNELNDRRMRDYVGRHLFLREGTPFEVWTIEMCDYLQAYEAEKYGHIHPVSATSWPTLDPLVHGSESKYEDELALQGLKVRSTACNENEDAESLDFAKVSVKDGAGFFVTYHAYPYYPDFMNNDYLTEENTYLAYLRALKNHHAAQAILIAEFGVPSSREVCHWHRDGWHHGGHSENDQGHINGVLMKTIHEAGLAGGALFGWFDEWFKRNWLFLPYELPAERNPLWFNLQDAEQNYGLLAMYPGYPDKKVSLAGRAEEWQDAVIYASADAASPLVEFGDGFDGARSLCRLAVQHDEAFLYLLLETRNAIDFAGAHYLIGIDTGKPDYGEFLLSFRTNYKSPVGLKFLIHLAGRDKSRILVCRRYDKYFNSEKQEVWPAVSDQGEWVMMFNKTNSRRAAKDGSRFYPARVFPMSNLRFGSLDRKHPEFDSLADFFVNGNMIEMRIPWGLINFTDPSSGSILWKTAEGMTVPSDGIRFVAVSYKPDEGALGAVNTGRDTNVTDHLPRQLTRKGMPVFSWTKWNTPIYHSYLKSSYYTYQKILAGIPETE</sequence>
<dbReference type="AlphaFoldDB" id="A0A3A4NTD1"/>
<evidence type="ECO:0000313" key="3">
    <source>
        <dbReference type="Proteomes" id="UP000265882"/>
    </source>
</evidence>
<dbReference type="InterPro" id="IPR017853">
    <property type="entry name" value="GH"/>
</dbReference>
<dbReference type="InterPro" id="IPR019734">
    <property type="entry name" value="TPR_rpt"/>
</dbReference>
<dbReference type="Gene3D" id="1.25.40.10">
    <property type="entry name" value="Tetratricopeptide repeat domain"/>
    <property type="match status" value="1"/>
</dbReference>
<dbReference type="Proteomes" id="UP000265882">
    <property type="component" value="Unassembled WGS sequence"/>
</dbReference>
<dbReference type="SUPFAM" id="SSF48452">
    <property type="entry name" value="TPR-like"/>
    <property type="match status" value="1"/>
</dbReference>
<dbReference type="PROSITE" id="PS50005">
    <property type="entry name" value="TPR"/>
    <property type="match status" value="1"/>
</dbReference>
<proteinExistence type="predicted"/>
<comment type="caution">
    <text evidence="2">The sequence shown here is derived from an EMBL/GenBank/DDBJ whole genome shotgun (WGS) entry which is preliminary data.</text>
</comment>
<protein>
    <submittedName>
        <fullName evidence="2">Tetratricopeptide repeat protein</fullName>
    </submittedName>
</protein>
<evidence type="ECO:0000256" key="1">
    <source>
        <dbReference type="PROSITE-ProRule" id="PRU00339"/>
    </source>
</evidence>
<dbReference type="InterPro" id="IPR011990">
    <property type="entry name" value="TPR-like_helical_dom_sf"/>
</dbReference>
<reference evidence="2 3" key="1">
    <citation type="journal article" date="2017" name="ISME J.">
        <title>Energy and carbon metabolisms in a deep terrestrial subsurface fluid microbial community.</title>
        <authorList>
            <person name="Momper L."/>
            <person name="Jungbluth S.P."/>
            <person name="Lee M.D."/>
            <person name="Amend J.P."/>
        </authorList>
    </citation>
    <scope>NUCLEOTIDE SEQUENCE [LARGE SCALE GENOMIC DNA]</scope>
    <source>
        <strain evidence="2">SURF_5</strain>
    </source>
</reference>
<name>A0A3A4NTD1_ABYX5</name>
<organism evidence="2 3">
    <name type="scientific">Abyssobacteria bacterium (strain SURF_5)</name>
    <dbReference type="NCBI Taxonomy" id="2093360"/>
    <lineage>
        <taxon>Bacteria</taxon>
        <taxon>Pseudomonadati</taxon>
        <taxon>Candidatus Hydrogenedentota</taxon>
        <taxon>Candidatus Abyssobacteria</taxon>
    </lineage>
</organism>
<dbReference type="SUPFAM" id="SSF51445">
    <property type="entry name" value="(Trans)glycosidases"/>
    <property type="match status" value="1"/>
</dbReference>
<evidence type="ECO:0000313" key="2">
    <source>
        <dbReference type="EMBL" id="RJP21306.1"/>
    </source>
</evidence>
<accession>A0A3A4NTD1</accession>